<keyword evidence="1" id="KW-1133">Transmembrane helix</keyword>
<sequence>MNTEFQILRWGIPGWVFLATFLMFKLAAVNFEIETLTKPFGTNLSALAGLAAFFAALGVPIGYVLYQMYFCYKWTFGGKRSYLAAKDVPGLEGIGIGNTREDWRTIERHMDKMMTLEVPKKNINYKDLQRRYEWYSNRTSRTHGLGASVVAMIFGLLTFLALNHWANASIYYLGLVFVMYMVALVSIIINYSSMDEGTFLQLRSMMLDIHEAEKEPKNKKSKELDHEEEN</sequence>
<dbReference type="AlphaFoldDB" id="A0A2Z4MF68"/>
<evidence type="ECO:0000313" key="3">
    <source>
        <dbReference type="Proteomes" id="UP000036061"/>
    </source>
</evidence>
<keyword evidence="1" id="KW-0472">Membrane</keyword>
<organism evidence="2 3">
    <name type="scientific">Brevibacillus brevis</name>
    <name type="common">Bacillus brevis</name>
    <dbReference type="NCBI Taxonomy" id="1393"/>
    <lineage>
        <taxon>Bacteria</taxon>
        <taxon>Bacillati</taxon>
        <taxon>Bacillota</taxon>
        <taxon>Bacilli</taxon>
        <taxon>Bacillales</taxon>
        <taxon>Paenibacillaceae</taxon>
        <taxon>Brevibacillus</taxon>
    </lineage>
</organism>
<dbReference type="RefSeq" id="WP_048031994.1">
    <property type="nucleotide sequence ID" value="NZ_CP030117.1"/>
</dbReference>
<reference evidence="2 3" key="1">
    <citation type="journal article" date="2015" name="Genome Announc.">
        <title>Draft Genome Sequence of Brevibacillus brevis DZQ7, a Plant Growth-Promoting Rhizobacterium with Broad-Spectrum Antimicrobial Activity.</title>
        <authorList>
            <person name="Hou Q."/>
            <person name="Wang C."/>
            <person name="Hou X."/>
            <person name="Xia Z."/>
            <person name="Ye J."/>
            <person name="Liu K."/>
            <person name="Liu H."/>
            <person name="Wang J."/>
            <person name="Guo H."/>
            <person name="Yu X."/>
            <person name="Yang Y."/>
            <person name="Du B."/>
            <person name="Ding Y."/>
        </authorList>
    </citation>
    <scope>NUCLEOTIDE SEQUENCE [LARGE SCALE GENOMIC DNA]</scope>
    <source>
        <strain evidence="2 3">DZQ7</strain>
    </source>
</reference>
<proteinExistence type="predicted"/>
<feature type="transmembrane region" description="Helical" evidence="1">
    <location>
        <begin position="7"/>
        <end position="24"/>
    </location>
</feature>
<feature type="transmembrane region" description="Helical" evidence="1">
    <location>
        <begin position="171"/>
        <end position="191"/>
    </location>
</feature>
<evidence type="ECO:0000256" key="1">
    <source>
        <dbReference type="SAM" id="Phobius"/>
    </source>
</evidence>
<keyword evidence="1" id="KW-0812">Transmembrane</keyword>
<gene>
    <name evidence="2" type="ORF">AB432_009020</name>
</gene>
<protein>
    <submittedName>
        <fullName evidence="2">Uncharacterized protein</fullName>
    </submittedName>
</protein>
<dbReference type="Proteomes" id="UP000036061">
    <property type="component" value="Chromosome"/>
</dbReference>
<dbReference type="EMBL" id="CP030117">
    <property type="protein sequence ID" value="AWX55172.1"/>
    <property type="molecule type" value="Genomic_DNA"/>
</dbReference>
<accession>A0A2Z4MF68</accession>
<name>A0A2Z4MF68_BREBE</name>
<evidence type="ECO:0000313" key="2">
    <source>
        <dbReference type="EMBL" id="AWX55172.1"/>
    </source>
</evidence>
<feature type="transmembrane region" description="Helical" evidence="1">
    <location>
        <begin position="145"/>
        <end position="165"/>
    </location>
</feature>
<feature type="transmembrane region" description="Helical" evidence="1">
    <location>
        <begin position="44"/>
        <end position="66"/>
    </location>
</feature>